<dbReference type="Proteomes" id="UP000026960">
    <property type="component" value="Chromosome 11"/>
</dbReference>
<dbReference type="Gramene" id="OBART11G11640.1">
    <property type="protein sequence ID" value="OBART11G11640.1"/>
    <property type="gene ID" value="OBART11G11640"/>
</dbReference>
<reference evidence="2" key="2">
    <citation type="submission" date="2015-03" db="UniProtKB">
        <authorList>
            <consortium name="EnsemblPlants"/>
        </authorList>
    </citation>
    <scope>IDENTIFICATION</scope>
</reference>
<evidence type="ECO:0000313" key="3">
    <source>
        <dbReference type="Proteomes" id="UP000026960"/>
    </source>
</evidence>
<protein>
    <recommendedName>
        <fullName evidence="4">DUF834 domain-containing protein</fullName>
    </recommendedName>
</protein>
<feature type="compositionally biased region" description="Low complexity" evidence="1">
    <location>
        <begin position="136"/>
        <end position="146"/>
    </location>
</feature>
<accession>A0A0D3HL83</accession>
<reference evidence="2" key="1">
    <citation type="journal article" date="2009" name="Rice">
        <title>De Novo Next Generation Sequencing of Plant Genomes.</title>
        <authorList>
            <person name="Rounsley S."/>
            <person name="Marri P.R."/>
            <person name="Yu Y."/>
            <person name="He R."/>
            <person name="Sisneros N."/>
            <person name="Goicoechea J.L."/>
            <person name="Lee S.J."/>
            <person name="Angelova A."/>
            <person name="Kudrna D."/>
            <person name="Luo M."/>
            <person name="Affourtit J."/>
            <person name="Desany B."/>
            <person name="Knight J."/>
            <person name="Niazi F."/>
            <person name="Egholm M."/>
            <person name="Wing R.A."/>
        </authorList>
    </citation>
    <scope>NUCLEOTIDE SEQUENCE [LARGE SCALE GENOMIC DNA]</scope>
    <source>
        <strain evidence="2">cv. IRGC 105608</strain>
    </source>
</reference>
<dbReference type="HOGENOM" id="CLU_1646283_0_0_1"/>
<evidence type="ECO:0000313" key="2">
    <source>
        <dbReference type="EnsemblPlants" id="OBART11G11640.1"/>
    </source>
</evidence>
<feature type="compositionally biased region" description="Basic and acidic residues" evidence="1">
    <location>
        <begin position="103"/>
        <end position="118"/>
    </location>
</feature>
<feature type="compositionally biased region" description="Basic and acidic residues" evidence="1">
    <location>
        <begin position="60"/>
        <end position="85"/>
    </location>
</feature>
<name>A0A0D3HL83_9ORYZ</name>
<evidence type="ECO:0008006" key="4">
    <source>
        <dbReference type="Google" id="ProtNLM"/>
    </source>
</evidence>
<dbReference type="EnsemblPlants" id="OBART11G11640.1">
    <property type="protein sequence ID" value="OBART11G11640.1"/>
    <property type="gene ID" value="OBART11G11640"/>
</dbReference>
<keyword evidence="3" id="KW-1185">Reference proteome</keyword>
<evidence type="ECO:0000256" key="1">
    <source>
        <dbReference type="SAM" id="MobiDB-lite"/>
    </source>
</evidence>
<organism evidence="2">
    <name type="scientific">Oryza barthii</name>
    <dbReference type="NCBI Taxonomy" id="65489"/>
    <lineage>
        <taxon>Eukaryota</taxon>
        <taxon>Viridiplantae</taxon>
        <taxon>Streptophyta</taxon>
        <taxon>Embryophyta</taxon>
        <taxon>Tracheophyta</taxon>
        <taxon>Spermatophyta</taxon>
        <taxon>Magnoliopsida</taxon>
        <taxon>Liliopsida</taxon>
        <taxon>Poales</taxon>
        <taxon>Poaceae</taxon>
        <taxon>BOP clade</taxon>
        <taxon>Oryzoideae</taxon>
        <taxon>Oryzeae</taxon>
        <taxon>Oryzinae</taxon>
        <taxon>Oryza</taxon>
    </lineage>
</organism>
<feature type="region of interest" description="Disordered" evidence="1">
    <location>
        <begin position="127"/>
        <end position="161"/>
    </location>
</feature>
<dbReference type="PaxDb" id="65489-OBART11G11640.1"/>
<feature type="region of interest" description="Disordered" evidence="1">
    <location>
        <begin position="1"/>
        <end position="22"/>
    </location>
</feature>
<feature type="region of interest" description="Disordered" evidence="1">
    <location>
        <begin position="101"/>
        <end position="120"/>
    </location>
</feature>
<sequence>MAAAMRRMRLTPAAVHDEEAHAQTQEMAVVAWSGRTSGVQITRETSETKAAAALADAEDDGGRFERRLTRKTETAEADDGGRATDAEDGGGPAGRQQWLIRATADDGGRAADAEDGCGRFRRRLTRKAEAAEADDGGCATDAEAGGRVADAEDGGGRSGRR</sequence>
<proteinExistence type="predicted"/>
<dbReference type="AlphaFoldDB" id="A0A0D3HL83"/>
<feature type="region of interest" description="Disordered" evidence="1">
    <location>
        <begin position="43"/>
        <end position="96"/>
    </location>
</feature>